<evidence type="ECO:0000313" key="3">
    <source>
        <dbReference type="Proteomes" id="UP001519325"/>
    </source>
</evidence>
<gene>
    <name evidence="2" type="ORF">BJ987_007087</name>
</gene>
<keyword evidence="3" id="KW-1185">Reference proteome</keyword>
<feature type="transmembrane region" description="Helical" evidence="1">
    <location>
        <begin position="20"/>
        <end position="41"/>
    </location>
</feature>
<keyword evidence="1" id="KW-0472">Membrane</keyword>
<dbReference type="RefSeq" id="WP_209897345.1">
    <property type="nucleotide sequence ID" value="NZ_JAGGMR010000001.1"/>
</dbReference>
<proteinExistence type="predicted"/>
<evidence type="ECO:0000256" key="1">
    <source>
        <dbReference type="SAM" id="Phobius"/>
    </source>
</evidence>
<name>A0ABS4QUA4_9NOCA</name>
<dbReference type="Proteomes" id="UP001519325">
    <property type="component" value="Unassembled WGS sequence"/>
</dbReference>
<comment type="caution">
    <text evidence="2">The sequence shown here is derived from an EMBL/GenBank/DDBJ whole genome shotgun (WGS) entry which is preliminary data.</text>
</comment>
<dbReference type="EMBL" id="JAGGMR010000001">
    <property type="protein sequence ID" value="MBP2194186.1"/>
    <property type="molecule type" value="Genomic_DNA"/>
</dbReference>
<reference evidence="2 3" key="1">
    <citation type="submission" date="2021-03" db="EMBL/GenBank/DDBJ databases">
        <title>Sequencing the genomes of 1000 actinobacteria strains.</title>
        <authorList>
            <person name="Klenk H.-P."/>
        </authorList>
    </citation>
    <scope>NUCLEOTIDE SEQUENCE [LARGE SCALE GENOMIC DNA]</scope>
    <source>
        <strain evidence="2 3">DSM 45516</strain>
    </source>
</reference>
<keyword evidence="1" id="KW-1133">Transmembrane helix</keyword>
<organism evidence="2 3">
    <name type="scientific">Nocardia goodfellowii</name>
    <dbReference type="NCBI Taxonomy" id="882446"/>
    <lineage>
        <taxon>Bacteria</taxon>
        <taxon>Bacillati</taxon>
        <taxon>Actinomycetota</taxon>
        <taxon>Actinomycetes</taxon>
        <taxon>Mycobacteriales</taxon>
        <taxon>Nocardiaceae</taxon>
        <taxon>Nocardia</taxon>
    </lineage>
</organism>
<accession>A0ABS4QUA4</accession>
<sequence>MRHSADIDRFEQPTTRFRGWATATAILVVLYMVSFLTLPAVEEFMHQNAIELGWIVK</sequence>
<protein>
    <submittedName>
        <fullName evidence="2">Uncharacterized protein</fullName>
    </submittedName>
</protein>
<evidence type="ECO:0000313" key="2">
    <source>
        <dbReference type="EMBL" id="MBP2194186.1"/>
    </source>
</evidence>
<keyword evidence="1" id="KW-0812">Transmembrane</keyword>